<dbReference type="Proteomes" id="UP000002217">
    <property type="component" value="Chromosome"/>
</dbReference>
<dbReference type="EMBL" id="CP001720">
    <property type="protein sequence ID" value="ACV63681.1"/>
    <property type="molecule type" value="Genomic_DNA"/>
</dbReference>
<dbReference type="OrthoDB" id="1807841at2"/>
<dbReference type="AlphaFoldDB" id="C8W2J7"/>
<keyword evidence="1" id="KW-0472">Membrane</keyword>
<keyword evidence="1" id="KW-0812">Transmembrane</keyword>
<proteinExistence type="predicted"/>
<gene>
    <name evidence="2" type="ordered locus">Dtox_2925</name>
</gene>
<organism evidence="2 3">
    <name type="scientific">Desulfofarcimen acetoxidans (strain ATCC 49208 / DSM 771 / KCTC 5769 / VKM B-1644 / 5575)</name>
    <name type="common">Desulfotomaculum acetoxidans</name>
    <dbReference type="NCBI Taxonomy" id="485916"/>
    <lineage>
        <taxon>Bacteria</taxon>
        <taxon>Bacillati</taxon>
        <taxon>Bacillota</taxon>
        <taxon>Clostridia</taxon>
        <taxon>Eubacteriales</taxon>
        <taxon>Peptococcaceae</taxon>
        <taxon>Desulfofarcimen</taxon>
    </lineage>
</organism>
<protein>
    <submittedName>
        <fullName evidence="2">Uncharacterized protein</fullName>
    </submittedName>
</protein>
<feature type="transmembrane region" description="Helical" evidence="1">
    <location>
        <begin position="73"/>
        <end position="95"/>
    </location>
</feature>
<name>C8W2J7_DESAS</name>
<dbReference type="STRING" id="485916.Dtox_2925"/>
<feature type="transmembrane region" description="Helical" evidence="1">
    <location>
        <begin position="101"/>
        <end position="121"/>
    </location>
</feature>
<evidence type="ECO:0000256" key="1">
    <source>
        <dbReference type="SAM" id="Phobius"/>
    </source>
</evidence>
<keyword evidence="3" id="KW-1185">Reference proteome</keyword>
<keyword evidence="1" id="KW-1133">Transmembrane helix</keyword>
<evidence type="ECO:0000313" key="3">
    <source>
        <dbReference type="Proteomes" id="UP000002217"/>
    </source>
</evidence>
<sequence length="127" mass="14729">MHLVKKCFSGFTKRNPHTKKVMELKTQLKSYQELSSTAYTLGEVEAYKAVQSLYKETYMELLAISFCENLYSLLPHILCIWLLSFIFSEIIIGSYRIGILLWYPAAIILYKATLKLIRAVLVKNRTI</sequence>
<reference evidence="2 3" key="1">
    <citation type="journal article" date="2009" name="Stand. Genomic Sci.">
        <title>Complete genome sequence of Desulfotomaculum acetoxidans type strain (5575).</title>
        <authorList>
            <person name="Spring S."/>
            <person name="Lapidus A."/>
            <person name="Schroder M."/>
            <person name="Gleim D."/>
            <person name="Sims D."/>
            <person name="Meincke L."/>
            <person name="Glavina Del Rio T."/>
            <person name="Tice H."/>
            <person name="Copeland A."/>
            <person name="Cheng J.F."/>
            <person name="Lucas S."/>
            <person name="Chen F."/>
            <person name="Nolan M."/>
            <person name="Bruce D."/>
            <person name="Goodwin L."/>
            <person name="Pitluck S."/>
            <person name="Ivanova N."/>
            <person name="Mavromatis K."/>
            <person name="Mikhailova N."/>
            <person name="Pati A."/>
            <person name="Chen A."/>
            <person name="Palaniappan K."/>
            <person name="Land M."/>
            <person name="Hauser L."/>
            <person name="Chang Y.J."/>
            <person name="Jeffries C.D."/>
            <person name="Chain P."/>
            <person name="Saunders E."/>
            <person name="Brettin T."/>
            <person name="Detter J.C."/>
            <person name="Goker M."/>
            <person name="Bristow J."/>
            <person name="Eisen J.A."/>
            <person name="Markowitz V."/>
            <person name="Hugenholtz P."/>
            <person name="Kyrpides N.C."/>
            <person name="Klenk H.P."/>
            <person name="Han C."/>
        </authorList>
    </citation>
    <scope>NUCLEOTIDE SEQUENCE [LARGE SCALE GENOMIC DNA]</scope>
    <source>
        <strain evidence="3">ATCC 49208 / DSM 771 / VKM B-1644</strain>
    </source>
</reference>
<dbReference type="HOGENOM" id="CLU_1966978_0_0_9"/>
<dbReference type="KEGG" id="dae:Dtox_2925"/>
<evidence type="ECO:0000313" key="2">
    <source>
        <dbReference type="EMBL" id="ACV63681.1"/>
    </source>
</evidence>
<accession>C8W2J7</accession>
<dbReference type="RefSeq" id="WP_015758373.1">
    <property type="nucleotide sequence ID" value="NC_013216.1"/>
</dbReference>